<dbReference type="InterPro" id="IPR029045">
    <property type="entry name" value="ClpP/crotonase-like_dom_sf"/>
</dbReference>
<dbReference type="Gene3D" id="3.90.226.10">
    <property type="entry name" value="2-enoyl-CoA Hydratase, Chain A, domain 1"/>
    <property type="match status" value="1"/>
</dbReference>
<dbReference type="CDD" id="cd07560">
    <property type="entry name" value="Peptidase_S41_CPP"/>
    <property type="match status" value="1"/>
</dbReference>
<evidence type="ECO:0000256" key="4">
    <source>
        <dbReference type="ARBA" id="ARBA00022825"/>
    </source>
</evidence>
<dbReference type="GO" id="GO:0006508">
    <property type="term" value="P:proteolysis"/>
    <property type="evidence" value="ECO:0007669"/>
    <property type="project" value="UniProtKB-KW"/>
</dbReference>
<dbReference type="SMART" id="SM00245">
    <property type="entry name" value="TSPc"/>
    <property type="match status" value="1"/>
</dbReference>
<dbReference type="RefSeq" id="WP_109324197.1">
    <property type="nucleotide sequence ID" value="NZ_CP029346.1"/>
</dbReference>
<dbReference type="InterPro" id="IPR004447">
    <property type="entry name" value="Peptidase_S41A"/>
</dbReference>
<sequence length="556" mass="62471">MPQKSPKSIKNWLIASLSGISIICILAFSSPGDRFFEIAKNLDIYASVFKELNKFYVDEVNPNQAVKTSIDALLKSFDPYTVFYPEDELEDFLTMTTGKYQGIGIILAEINDTYRISFIEENSPALKAGLGIGDQILSVNGIALSDKPEADPSKLLRGQAGTKILVKVIKNGQTTPQEISINRETVQIKNVVYSGIIQPGVGYILLEDFNASAAKELKNALQSLKQAGMKKLILDLRENPGGLLTQAVDICNLFLPKDSEVVSTRGKVEEWNKTYNALNPSMEPELPLIILINNHSASASEIVAGVMQDYDRAVLIGQKSFGKGLVQVTRDLPFRTKMKITTAKYYIPSGRCIQAIDYQHRNPDGSAVALKDSNSKTFYTKNHRKVVDGGGITPDITVDKLTTSSFTIALQKQHMIFLYACYFRSNHPNIPPAKDFSLNTTEYQAFCTWLKKQNFKFESQIEKQLHIISELAKKDKSYANMEPSLQNFRKEWASNMDRELSAYQSDISTLLEQEIVQHYYLQKGMNEWSFSKDPSIREALKLFEQNNRFQSILAGK</sequence>
<keyword evidence="3 5" id="KW-0378">Hydrolase</keyword>
<dbReference type="PANTHER" id="PTHR32060">
    <property type="entry name" value="TAIL-SPECIFIC PROTEASE"/>
    <property type="match status" value="1"/>
</dbReference>
<dbReference type="Pfam" id="PF03572">
    <property type="entry name" value="Peptidase_S41"/>
    <property type="match status" value="1"/>
</dbReference>
<dbReference type="SUPFAM" id="SSF52096">
    <property type="entry name" value="ClpP/crotonase"/>
    <property type="match status" value="1"/>
</dbReference>
<dbReference type="GO" id="GO:0007165">
    <property type="term" value="P:signal transduction"/>
    <property type="evidence" value="ECO:0007669"/>
    <property type="project" value="TreeGrafter"/>
</dbReference>
<proteinExistence type="inferred from homology"/>
<dbReference type="Gene3D" id="2.30.42.10">
    <property type="match status" value="1"/>
</dbReference>
<organism evidence="8 9">
    <name type="scientific">Aquirufa nivalisilvae</name>
    <dbReference type="NCBI Taxonomy" id="2516557"/>
    <lineage>
        <taxon>Bacteria</taxon>
        <taxon>Pseudomonadati</taxon>
        <taxon>Bacteroidota</taxon>
        <taxon>Cytophagia</taxon>
        <taxon>Cytophagales</taxon>
        <taxon>Flectobacillaceae</taxon>
        <taxon>Aquirufa</taxon>
    </lineage>
</organism>
<protein>
    <submittedName>
        <fullName evidence="8">C-terminal processing peptidase</fullName>
        <ecNumber evidence="8">3.4.21.102</ecNumber>
    </submittedName>
</protein>
<dbReference type="Pfam" id="PF17820">
    <property type="entry name" value="PDZ_6"/>
    <property type="match status" value="1"/>
</dbReference>
<feature type="transmembrane region" description="Helical" evidence="6">
    <location>
        <begin position="12"/>
        <end position="30"/>
    </location>
</feature>
<dbReference type="AlphaFoldDB" id="A0A2S2DZH7"/>
<evidence type="ECO:0000256" key="2">
    <source>
        <dbReference type="ARBA" id="ARBA00022670"/>
    </source>
</evidence>
<dbReference type="InterPro" id="IPR036034">
    <property type="entry name" value="PDZ_sf"/>
</dbReference>
<name>A0A2S2DZH7_9BACT</name>
<keyword evidence="2 5" id="KW-0645">Protease</keyword>
<evidence type="ECO:0000259" key="7">
    <source>
        <dbReference type="PROSITE" id="PS50106"/>
    </source>
</evidence>
<dbReference type="SMART" id="SM00228">
    <property type="entry name" value="PDZ"/>
    <property type="match status" value="1"/>
</dbReference>
<evidence type="ECO:0000313" key="8">
    <source>
        <dbReference type="EMBL" id="AWL10167.1"/>
    </source>
</evidence>
<dbReference type="InterPro" id="IPR005151">
    <property type="entry name" value="Tail-specific_protease"/>
</dbReference>
<dbReference type="Proteomes" id="UP000245468">
    <property type="component" value="Chromosome"/>
</dbReference>
<dbReference type="NCBIfam" id="TIGR00225">
    <property type="entry name" value="prc"/>
    <property type="match status" value="1"/>
</dbReference>
<keyword evidence="9" id="KW-1185">Reference proteome</keyword>
<accession>A0A2S2DZH7</accession>
<evidence type="ECO:0000256" key="5">
    <source>
        <dbReference type="RuleBase" id="RU004404"/>
    </source>
</evidence>
<keyword evidence="6" id="KW-0812">Transmembrane</keyword>
<dbReference type="SUPFAM" id="SSF50156">
    <property type="entry name" value="PDZ domain-like"/>
    <property type="match status" value="1"/>
</dbReference>
<dbReference type="InterPro" id="IPR001478">
    <property type="entry name" value="PDZ"/>
</dbReference>
<dbReference type="OrthoDB" id="9812068at2"/>
<dbReference type="Gene3D" id="3.30.750.44">
    <property type="match status" value="1"/>
</dbReference>
<dbReference type="PROSITE" id="PS50106">
    <property type="entry name" value="PDZ"/>
    <property type="match status" value="1"/>
</dbReference>
<evidence type="ECO:0000256" key="3">
    <source>
        <dbReference type="ARBA" id="ARBA00022801"/>
    </source>
</evidence>
<keyword evidence="6" id="KW-0472">Membrane</keyword>
<dbReference type="GO" id="GO:0004252">
    <property type="term" value="F:serine-type endopeptidase activity"/>
    <property type="evidence" value="ECO:0007669"/>
    <property type="project" value="UniProtKB-EC"/>
</dbReference>
<reference evidence="9" key="1">
    <citation type="submission" date="2018-05" db="EMBL/GenBank/DDBJ databases">
        <title>Pseudarcicella sp. HME7025 Genome sequencing and assembly.</title>
        <authorList>
            <person name="Kim H."/>
            <person name="Kang H."/>
            <person name="Joh K."/>
        </authorList>
    </citation>
    <scope>NUCLEOTIDE SEQUENCE [LARGE SCALE GENOMIC DNA]</scope>
    <source>
        <strain evidence="9">HME7025</strain>
    </source>
</reference>
<dbReference type="InterPro" id="IPR041489">
    <property type="entry name" value="PDZ_6"/>
</dbReference>
<dbReference type="CDD" id="cd06782">
    <property type="entry name" value="cpPDZ_CPP-like"/>
    <property type="match status" value="1"/>
</dbReference>
<comment type="similarity">
    <text evidence="1 5">Belongs to the peptidase S41A family.</text>
</comment>
<feature type="domain" description="PDZ" evidence="7">
    <location>
        <begin position="92"/>
        <end position="157"/>
    </location>
</feature>
<evidence type="ECO:0000256" key="6">
    <source>
        <dbReference type="SAM" id="Phobius"/>
    </source>
</evidence>
<dbReference type="EC" id="3.4.21.102" evidence="8"/>
<keyword evidence="4 5" id="KW-0720">Serine protease</keyword>
<evidence type="ECO:0000313" key="9">
    <source>
        <dbReference type="Proteomes" id="UP000245468"/>
    </source>
</evidence>
<evidence type="ECO:0000256" key="1">
    <source>
        <dbReference type="ARBA" id="ARBA00009179"/>
    </source>
</evidence>
<dbReference type="GO" id="GO:0030288">
    <property type="term" value="C:outer membrane-bounded periplasmic space"/>
    <property type="evidence" value="ECO:0007669"/>
    <property type="project" value="TreeGrafter"/>
</dbReference>
<dbReference type="PANTHER" id="PTHR32060:SF30">
    <property type="entry name" value="CARBOXY-TERMINAL PROCESSING PROTEASE CTPA"/>
    <property type="match status" value="1"/>
</dbReference>
<dbReference type="KEGG" id="psez:HME7025_02326"/>
<dbReference type="EMBL" id="CP029346">
    <property type="protein sequence ID" value="AWL10167.1"/>
    <property type="molecule type" value="Genomic_DNA"/>
</dbReference>
<keyword evidence="6" id="KW-1133">Transmembrane helix</keyword>
<gene>
    <name evidence="8" type="ORF">HME7025_02326</name>
</gene>